<dbReference type="EMBL" id="CP036298">
    <property type="protein sequence ID" value="QDV26538.1"/>
    <property type="molecule type" value="Genomic_DNA"/>
</dbReference>
<protein>
    <submittedName>
        <fullName evidence="8">Arylsulfatase</fullName>
        <ecNumber evidence="8">3.1.6.1</ecNumber>
    </submittedName>
</protein>
<reference evidence="8 9" key="1">
    <citation type="submission" date="2019-02" db="EMBL/GenBank/DDBJ databases">
        <title>Deep-cultivation of Planctomycetes and their phenomic and genomic characterization uncovers novel biology.</title>
        <authorList>
            <person name="Wiegand S."/>
            <person name="Jogler M."/>
            <person name="Boedeker C."/>
            <person name="Pinto D."/>
            <person name="Vollmers J."/>
            <person name="Rivas-Marin E."/>
            <person name="Kohn T."/>
            <person name="Peeters S.H."/>
            <person name="Heuer A."/>
            <person name="Rast P."/>
            <person name="Oberbeckmann S."/>
            <person name="Bunk B."/>
            <person name="Jeske O."/>
            <person name="Meyerdierks A."/>
            <person name="Storesund J.E."/>
            <person name="Kallscheuer N."/>
            <person name="Luecker S."/>
            <person name="Lage O.M."/>
            <person name="Pohl T."/>
            <person name="Merkel B.J."/>
            <person name="Hornburger P."/>
            <person name="Mueller R.-W."/>
            <person name="Bruemmer F."/>
            <person name="Labrenz M."/>
            <person name="Spormann A.M."/>
            <person name="Op den Camp H."/>
            <person name="Overmann J."/>
            <person name="Amann R."/>
            <person name="Jetten M.S.M."/>
            <person name="Mascher T."/>
            <person name="Medema M.H."/>
            <person name="Devos D.P."/>
            <person name="Kaster A.-K."/>
            <person name="Ovreas L."/>
            <person name="Rohde M."/>
            <person name="Galperin M.Y."/>
            <person name="Jogler C."/>
        </authorList>
    </citation>
    <scope>NUCLEOTIDE SEQUENCE [LARGE SCALE GENOMIC DNA]</scope>
    <source>
        <strain evidence="8 9">Q31a</strain>
    </source>
</reference>
<evidence type="ECO:0000259" key="7">
    <source>
        <dbReference type="Pfam" id="PF00884"/>
    </source>
</evidence>
<keyword evidence="9" id="KW-1185">Reference proteome</keyword>
<dbReference type="Proteomes" id="UP000318017">
    <property type="component" value="Chromosome"/>
</dbReference>
<dbReference type="EC" id="3.1.6.1" evidence="8"/>
<sequence>MGCRRACERRVAEQGCILGTAEFFERPIAPFVLACRLRGVKPAGVGLIGRRTGNVEIALDRDRYSGDTAVKLTVRRIRFIIGVCFAVLGTAQVQAAGEAVLSRPNVLFIAVDDLACTLGCYGDAVAQTPHMDRLAASGICFQRAYNQLPLCNPTRASVMTGLRPDQIKVYDLDRHFRDELPDVVTLSQSFQNAGYFAARVGKIYHYNVPASIGTDGFDDAPSWNRTVNPKGRDKSEEALVFNAEPHRKISGSLSWLAADGLDEEQTDGMIATEAIEILREKRAEPFFLGVGFFRPHTPYIAPKKYFEMYPLESLRLPYAPPDDRVDIPTAAFAHNCPVPDYGLDETTLLKATQAYYASVSFIDAQVGRLLDSLEELGLAENTIVLLWSDHGYHLGEHNGMWQKRSLFEQSARTPLIVRCPGQRPVGISRNVVELVDIYPTLTDLADIEGPSGLAGRSLRPLVEGNSTRWEGSAVTQVLRPADDRLPEQVMGCSIRTPRFRYTEWGEGKYGVELYDHQADPNEFDNLANEPDARSAAVIARLQPLLRSRASGRTPTVPVNPARL</sequence>
<dbReference type="Pfam" id="PF00884">
    <property type="entry name" value="Sulfatase"/>
    <property type="match status" value="1"/>
</dbReference>
<dbReference type="GO" id="GO:0046872">
    <property type="term" value="F:metal ion binding"/>
    <property type="evidence" value="ECO:0007669"/>
    <property type="project" value="UniProtKB-KW"/>
</dbReference>
<dbReference type="GO" id="GO:0005737">
    <property type="term" value="C:cytoplasm"/>
    <property type="evidence" value="ECO:0007669"/>
    <property type="project" value="TreeGrafter"/>
</dbReference>
<keyword evidence="3" id="KW-0479">Metal-binding</keyword>
<evidence type="ECO:0000256" key="3">
    <source>
        <dbReference type="ARBA" id="ARBA00022723"/>
    </source>
</evidence>
<dbReference type="InterPro" id="IPR035874">
    <property type="entry name" value="IDS"/>
</dbReference>
<dbReference type="PANTHER" id="PTHR45953">
    <property type="entry name" value="IDURONATE 2-SULFATASE"/>
    <property type="match status" value="1"/>
</dbReference>
<evidence type="ECO:0000313" key="8">
    <source>
        <dbReference type="EMBL" id="QDV26538.1"/>
    </source>
</evidence>
<proteinExistence type="inferred from homology"/>
<keyword evidence="4" id="KW-0732">Signal</keyword>
<dbReference type="GO" id="GO:0004423">
    <property type="term" value="F:iduronate-2-sulfatase activity"/>
    <property type="evidence" value="ECO:0007669"/>
    <property type="project" value="InterPro"/>
</dbReference>
<evidence type="ECO:0000256" key="4">
    <source>
        <dbReference type="ARBA" id="ARBA00022729"/>
    </source>
</evidence>
<feature type="domain" description="Sulfatase N-terminal" evidence="7">
    <location>
        <begin position="104"/>
        <end position="447"/>
    </location>
</feature>
<dbReference type="SUPFAM" id="SSF53649">
    <property type="entry name" value="Alkaline phosphatase-like"/>
    <property type="match status" value="1"/>
</dbReference>
<evidence type="ECO:0000256" key="5">
    <source>
        <dbReference type="ARBA" id="ARBA00022801"/>
    </source>
</evidence>
<organism evidence="8 9">
    <name type="scientific">Aureliella helgolandensis</name>
    <dbReference type="NCBI Taxonomy" id="2527968"/>
    <lineage>
        <taxon>Bacteria</taxon>
        <taxon>Pseudomonadati</taxon>
        <taxon>Planctomycetota</taxon>
        <taxon>Planctomycetia</taxon>
        <taxon>Pirellulales</taxon>
        <taxon>Pirellulaceae</taxon>
        <taxon>Aureliella</taxon>
    </lineage>
</organism>
<evidence type="ECO:0000313" key="9">
    <source>
        <dbReference type="Proteomes" id="UP000318017"/>
    </source>
</evidence>
<dbReference type="Gene3D" id="3.40.720.10">
    <property type="entry name" value="Alkaline Phosphatase, subunit A"/>
    <property type="match status" value="1"/>
</dbReference>
<gene>
    <name evidence="8" type="ORF">Q31a_49120</name>
</gene>
<dbReference type="KEGG" id="ahel:Q31a_49120"/>
<dbReference type="AlphaFoldDB" id="A0A518GD98"/>
<evidence type="ECO:0000256" key="1">
    <source>
        <dbReference type="ARBA" id="ARBA00001913"/>
    </source>
</evidence>
<evidence type="ECO:0000256" key="2">
    <source>
        <dbReference type="ARBA" id="ARBA00008779"/>
    </source>
</evidence>
<evidence type="ECO:0000256" key="6">
    <source>
        <dbReference type="ARBA" id="ARBA00022837"/>
    </source>
</evidence>
<comment type="cofactor">
    <cofactor evidence="1">
        <name>Ca(2+)</name>
        <dbReference type="ChEBI" id="CHEBI:29108"/>
    </cofactor>
</comment>
<keyword evidence="5 8" id="KW-0378">Hydrolase</keyword>
<dbReference type="GO" id="GO:0004065">
    <property type="term" value="F:arylsulfatase activity"/>
    <property type="evidence" value="ECO:0007669"/>
    <property type="project" value="UniProtKB-EC"/>
</dbReference>
<dbReference type="PANTHER" id="PTHR45953:SF1">
    <property type="entry name" value="IDURONATE 2-SULFATASE"/>
    <property type="match status" value="1"/>
</dbReference>
<dbReference type="CDD" id="cd16030">
    <property type="entry name" value="iduronate-2-sulfatase"/>
    <property type="match status" value="1"/>
</dbReference>
<dbReference type="InterPro" id="IPR000917">
    <property type="entry name" value="Sulfatase_N"/>
</dbReference>
<name>A0A518GD98_9BACT</name>
<accession>A0A518GD98</accession>
<comment type="similarity">
    <text evidence="2">Belongs to the sulfatase family.</text>
</comment>
<keyword evidence="6" id="KW-0106">Calcium</keyword>
<dbReference type="InterPro" id="IPR017850">
    <property type="entry name" value="Alkaline_phosphatase_core_sf"/>
</dbReference>